<evidence type="ECO:0000256" key="3">
    <source>
        <dbReference type="SAM" id="SignalP"/>
    </source>
</evidence>
<evidence type="ECO:0000256" key="2">
    <source>
        <dbReference type="RuleBase" id="RU004328"/>
    </source>
</evidence>
<keyword evidence="3" id="KW-0732">Signal</keyword>
<dbReference type="PROSITE" id="PS00531">
    <property type="entry name" value="RNASE_T2_2"/>
    <property type="match status" value="1"/>
</dbReference>
<dbReference type="GO" id="GO:0006401">
    <property type="term" value="P:RNA catabolic process"/>
    <property type="evidence" value="ECO:0007669"/>
    <property type="project" value="UniProtKB-ARBA"/>
</dbReference>
<evidence type="ECO:0000313" key="4">
    <source>
        <dbReference type="EMBL" id="KTC65295.1"/>
    </source>
</evidence>
<evidence type="ECO:0000313" key="5">
    <source>
        <dbReference type="EMBL" id="VEH86004.1"/>
    </source>
</evidence>
<reference evidence="4 6" key="1">
    <citation type="submission" date="2015-11" db="EMBL/GenBank/DDBJ databases">
        <title>Identification of large and diverse effector repertoires of 38 Legionella species.</title>
        <authorList>
            <person name="Burstein D."/>
            <person name="Amaro F."/>
            <person name="Zusman T."/>
            <person name="Lifshitz Z."/>
            <person name="Cohen O."/>
            <person name="Gilbert J.A."/>
            <person name="Pupko T."/>
            <person name="Shuman H.A."/>
            <person name="Segal G."/>
        </authorList>
    </citation>
    <scope>NUCLEOTIDE SEQUENCE [LARGE SCALE GENOMIC DNA]</scope>
    <source>
        <strain evidence="4 6">1762-AUS-E</strain>
    </source>
</reference>
<feature type="signal peptide" evidence="3">
    <location>
        <begin position="1"/>
        <end position="17"/>
    </location>
</feature>
<feature type="chain" id="PRO_5036299176" evidence="3">
    <location>
        <begin position="18"/>
        <end position="323"/>
    </location>
</feature>
<dbReference type="GO" id="GO:0033897">
    <property type="term" value="F:ribonuclease T2 activity"/>
    <property type="evidence" value="ECO:0007669"/>
    <property type="project" value="InterPro"/>
</dbReference>
<dbReference type="OrthoDB" id="4720638at2"/>
<evidence type="ECO:0000313" key="6">
    <source>
        <dbReference type="Proteomes" id="UP000054859"/>
    </source>
</evidence>
<dbReference type="EMBL" id="LNKA01000004">
    <property type="protein sequence ID" value="KTC65295.1"/>
    <property type="molecule type" value="Genomic_DNA"/>
</dbReference>
<reference evidence="5 7" key="2">
    <citation type="submission" date="2018-12" db="EMBL/GenBank/DDBJ databases">
        <authorList>
            <consortium name="Pathogen Informatics"/>
        </authorList>
    </citation>
    <scope>NUCLEOTIDE SEQUENCE [LARGE SCALE GENOMIC DNA]</scope>
    <source>
        <strain evidence="5 7">NCTC12735</strain>
        <plasmid evidence="7">24</plasmid>
    </source>
</reference>
<keyword evidence="5" id="KW-0614">Plasmid</keyword>
<comment type="similarity">
    <text evidence="1 2">Belongs to the RNase T2 family.</text>
</comment>
<protein>
    <submittedName>
        <fullName evidence="4">Ribonuclease, T2 family</fullName>
        <ecNumber evidence="5">3.1.27.6</ecNumber>
    </submittedName>
</protein>
<geneLocation type="plasmid" evidence="5 7">
    <name>24</name>
</geneLocation>
<dbReference type="KEGG" id="ladl:NCTC12735_01649"/>
<dbReference type="Proteomes" id="UP000281170">
    <property type="component" value="Plasmid 24"/>
</dbReference>
<dbReference type="InterPro" id="IPR001568">
    <property type="entry name" value="RNase_T2-like"/>
</dbReference>
<accession>A0A0W0R2H6</accession>
<keyword evidence="6" id="KW-1185">Reference proteome</keyword>
<dbReference type="Pfam" id="PF00445">
    <property type="entry name" value="Ribonuclease_T2"/>
    <property type="match status" value="1"/>
</dbReference>
<dbReference type="Proteomes" id="UP000054859">
    <property type="component" value="Unassembled WGS sequence"/>
</dbReference>
<organism evidence="4 6">
    <name type="scientific">Legionella adelaidensis</name>
    <dbReference type="NCBI Taxonomy" id="45056"/>
    <lineage>
        <taxon>Bacteria</taxon>
        <taxon>Pseudomonadati</taxon>
        <taxon>Pseudomonadota</taxon>
        <taxon>Gammaproteobacteria</taxon>
        <taxon>Legionellales</taxon>
        <taxon>Legionellaceae</taxon>
        <taxon>Legionella</taxon>
    </lineage>
</organism>
<dbReference type="InterPro" id="IPR018188">
    <property type="entry name" value="RNase_T2_His_AS_1"/>
</dbReference>
<gene>
    <name evidence="5" type="primary">rna</name>
    <name evidence="4" type="ORF">Lade_1372</name>
    <name evidence="5" type="ORF">NCTC12735_01649</name>
</gene>
<keyword evidence="5" id="KW-0378">Hydrolase</keyword>
<sequence>MLKIAIAFFLLPLTALASIPVEGTFEASQFCPAYVSKNKKSNPDNLSAQPNTRYRIIEINRLSPNWVRVEFPAHTPAFRWLKADCGVAQYEIKNNKTCDNTPGAADSQILALNWLPAFCEHYGLEAGKPECLNLSGETFQANNLILHGLWPSQKRCGNEYVYCGGEIKNHYCKYSPLTLTESVAEKLRNVMPGFDSGTCLERHEWSKHGSCQLLPMDEYFTIAIHLTEEVNQTPLAAYLRAHVGETVQKTKLRQMIRQTFGYDTDKKVFLGCTNGMLVDVLIELPPIANQEENLIELVNRSVGTFPPDKCPENIHISDFSHEL</sequence>
<evidence type="ECO:0000256" key="1">
    <source>
        <dbReference type="ARBA" id="ARBA00007469"/>
    </source>
</evidence>
<dbReference type="Gene3D" id="3.90.730.10">
    <property type="entry name" value="Ribonuclease T2-like"/>
    <property type="match status" value="1"/>
</dbReference>
<dbReference type="GO" id="GO:0016787">
    <property type="term" value="F:hydrolase activity"/>
    <property type="evidence" value="ECO:0007669"/>
    <property type="project" value="UniProtKB-KW"/>
</dbReference>
<evidence type="ECO:0000313" key="7">
    <source>
        <dbReference type="Proteomes" id="UP000281170"/>
    </source>
</evidence>
<dbReference type="AlphaFoldDB" id="A0A0W0R2H6"/>
<dbReference type="PATRIC" id="fig|45056.6.peg.1417"/>
<dbReference type="PANTHER" id="PTHR11240:SF22">
    <property type="entry name" value="RIBONUCLEASE T2"/>
    <property type="match status" value="1"/>
</dbReference>
<proteinExistence type="inferred from homology"/>
<name>A0A0W0R2H6_9GAMM</name>
<dbReference type="SUPFAM" id="SSF55895">
    <property type="entry name" value="Ribonuclease Rh-like"/>
    <property type="match status" value="1"/>
</dbReference>
<dbReference type="PANTHER" id="PTHR11240">
    <property type="entry name" value="RIBONUCLEASE T2"/>
    <property type="match status" value="1"/>
</dbReference>
<dbReference type="GO" id="GO:0003723">
    <property type="term" value="F:RNA binding"/>
    <property type="evidence" value="ECO:0007669"/>
    <property type="project" value="InterPro"/>
</dbReference>
<dbReference type="PROSITE" id="PS00530">
    <property type="entry name" value="RNASE_T2_1"/>
    <property type="match status" value="1"/>
</dbReference>
<dbReference type="EMBL" id="LR134433">
    <property type="protein sequence ID" value="VEH86004.1"/>
    <property type="molecule type" value="Genomic_DNA"/>
</dbReference>
<dbReference type="InterPro" id="IPR036430">
    <property type="entry name" value="RNase_T2-like_sf"/>
</dbReference>
<dbReference type="EC" id="3.1.27.6" evidence="5"/>
<dbReference type="InterPro" id="IPR033130">
    <property type="entry name" value="RNase_T2_His_AS_2"/>
</dbReference>
<dbReference type="STRING" id="45056.Lade_1372"/>